<gene>
    <name evidence="1" type="ORF">GCM10012289_34450</name>
</gene>
<reference evidence="1" key="2">
    <citation type="submission" date="2020-09" db="EMBL/GenBank/DDBJ databases">
        <authorList>
            <person name="Sun Q."/>
            <person name="Zhou Y."/>
        </authorList>
    </citation>
    <scope>NUCLEOTIDE SEQUENCE</scope>
    <source>
        <strain evidence="1">CGMCC 4.7368</strain>
    </source>
</reference>
<accession>A0A917Z1T8</accession>
<name>A0A917Z1T8_9ACTN</name>
<sequence length="55" mass="6084">MTATPHTNTDVILVALAKLLGTRTDIRDAFLADQTPAIREQYWADVTEAQTRIGL</sequence>
<comment type="caution">
    <text evidence="1">The sequence shown here is derived from an EMBL/GenBank/DDBJ whole genome shotgun (WGS) entry which is preliminary data.</text>
</comment>
<evidence type="ECO:0000313" key="1">
    <source>
        <dbReference type="EMBL" id="GGO70621.1"/>
    </source>
</evidence>
<evidence type="ECO:0000313" key="2">
    <source>
        <dbReference type="Proteomes" id="UP000646523"/>
    </source>
</evidence>
<dbReference type="AlphaFoldDB" id="A0A917Z1T8"/>
<proteinExistence type="predicted"/>
<reference evidence="1" key="1">
    <citation type="journal article" date="2014" name="Int. J. Syst. Evol. Microbiol.">
        <title>Complete genome sequence of Corynebacterium casei LMG S-19264T (=DSM 44701T), isolated from a smear-ripened cheese.</title>
        <authorList>
            <consortium name="US DOE Joint Genome Institute (JGI-PGF)"/>
            <person name="Walter F."/>
            <person name="Albersmeier A."/>
            <person name="Kalinowski J."/>
            <person name="Ruckert C."/>
        </authorList>
    </citation>
    <scope>NUCLEOTIDE SEQUENCE</scope>
    <source>
        <strain evidence="1">CGMCC 4.7368</strain>
    </source>
</reference>
<organism evidence="1 2">
    <name type="scientific">Nonomuraea cavernae</name>
    <dbReference type="NCBI Taxonomy" id="2045107"/>
    <lineage>
        <taxon>Bacteria</taxon>
        <taxon>Bacillati</taxon>
        <taxon>Actinomycetota</taxon>
        <taxon>Actinomycetes</taxon>
        <taxon>Streptosporangiales</taxon>
        <taxon>Streptosporangiaceae</taxon>
        <taxon>Nonomuraea</taxon>
    </lineage>
</organism>
<dbReference type="RefSeq" id="WP_189125120.1">
    <property type="nucleotide sequence ID" value="NZ_BMNH01000009.1"/>
</dbReference>
<protein>
    <submittedName>
        <fullName evidence="1">Uncharacterized protein</fullName>
    </submittedName>
</protein>
<dbReference type="Proteomes" id="UP000646523">
    <property type="component" value="Unassembled WGS sequence"/>
</dbReference>
<dbReference type="EMBL" id="BMNH01000009">
    <property type="protein sequence ID" value="GGO70621.1"/>
    <property type="molecule type" value="Genomic_DNA"/>
</dbReference>
<keyword evidence="2" id="KW-1185">Reference proteome</keyword>